<dbReference type="Gramene" id="TraesCS7B02G473300.1">
    <property type="protein sequence ID" value="TraesCS7B02G473300.1"/>
    <property type="gene ID" value="TraesCS7B02G473300"/>
</dbReference>
<dbReference type="SUPFAM" id="SSF81383">
    <property type="entry name" value="F-box domain"/>
    <property type="match status" value="1"/>
</dbReference>
<keyword evidence="5" id="KW-1185">Reference proteome</keyword>
<dbReference type="InterPro" id="IPR056594">
    <property type="entry name" value="AT5G49610-like_b-prop"/>
</dbReference>
<dbReference type="Proteomes" id="UP000019116">
    <property type="component" value="Chromosome 7B"/>
</dbReference>
<evidence type="ECO:0000259" key="3">
    <source>
        <dbReference type="Pfam" id="PF23635"/>
    </source>
</evidence>
<evidence type="ECO:0000256" key="1">
    <source>
        <dbReference type="SAM" id="MobiDB-lite"/>
    </source>
</evidence>
<dbReference type="OrthoDB" id="10415730at2759"/>
<dbReference type="Gramene" id="TraesLDM7B03G04266350.1">
    <property type="protein sequence ID" value="TraesLDM7B03G04266350.1"/>
    <property type="gene ID" value="TraesLDM7B03G04266350"/>
</dbReference>
<protein>
    <submittedName>
        <fullName evidence="4">Uncharacterized protein</fullName>
    </submittedName>
</protein>
<dbReference type="InterPro" id="IPR001810">
    <property type="entry name" value="F-box_dom"/>
</dbReference>
<proteinExistence type="predicted"/>
<dbReference type="PANTHER" id="PTHR32133:SF339">
    <property type="entry name" value="F-BOX DOMAIN-CONTAINING PROTEIN"/>
    <property type="match status" value="1"/>
</dbReference>
<reference evidence="4" key="1">
    <citation type="submission" date="2018-08" db="EMBL/GenBank/DDBJ databases">
        <authorList>
            <person name="Rossello M."/>
        </authorList>
    </citation>
    <scope>NUCLEOTIDE SEQUENCE [LARGE SCALE GENOMIC DNA]</scope>
    <source>
        <strain evidence="4">cv. Chinese Spring</strain>
    </source>
</reference>
<name>A0A3B6SQ62_WHEAT</name>
<evidence type="ECO:0000259" key="2">
    <source>
        <dbReference type="Pfam" id="PF12937"/>
    </source>
</evidence>
<dbReference type="Pfam" id="PF23635">
    <property type="entry name" value="Beta-prop_AT5G49610-like"/>
    <property type="match status" value="1"/>
</dbReference>
<evidence type="ECO:0000313" key="5">
    <source>
        <dbReference type="Proteomes" id="UP000019116"/>
    </source>
</evidence>
<dbReference type="PANTHER" id="PTHR32133">
    <property type="entry name" value="OS07G0120400 PROTEIN"/>
    <property type="match status" value="1"/>
</dbReference>
<dbReference type="OMA" id="SFIHIIR"/>
<dbReference type="Pfam" id="PF12937">
    <property type="entry name" value="F-box-like"/>
    <property type="match status" value="1"/>
</dbReference>
<dbReference type="InterPro" id="IPR036047">
    <property type="entry name" value="F-box-like_dom_sf"/>
</dbReference>
<dbReference type="Gramene" id="TraesCS7B03G1271900.1">
    <property type="protein sequence ID" value="TraesCS7B03G1271900.1.CDS"/>
    <property type="gene ID" value="TraesCS7B03G1271900"/>
</dbReference>
<feature type="domain" description="F-box protein AT5G49610-like beta-propeller" evidence="3">
    <location>
        <begin position="132"/>
        <end position="391"/>
    </location>
</feature>
<reference evidence="4" key="2">
    <citation type="submission" date="2018-10" db="UniProtKB">
        <authorList>
            <consortium name="EnsemblPlants"/>
        </authorList>
    </citation>
    <scope>IDENTIFICATION</scope>
</reference>
<organism evidence="4">
    <name type="scientific">Triticum aestivum</name>
    <name type="common">Wheat</name>
    <dbReference type="NCBI Taxonomy" id="4565"/>
    <lineage>
        <taxon>Eukaryota</taxon>
        <taxon>Viridiplantae</taxon>
        <taxon>Streptophyta</taxon>
        <taxon>Embryophyta</taxon>
        <taxon>Tracheophyta</taxon>
        <taxon>Spermatophyta</taxon>
        <taxon>Magnoliopsida</taxon>
        <taxon>Liliopsida</taxon>
        <taxon>Poales</taxon>
        <taxon>Poaceae</taxon>
        <taxon>BOP clade</taxon>
        <taxon>Pooideae</taxon>
        <taxon>Triticodae</taxon>
        <taxon>Triticeae</taxon>
        <taxon>Triticinae</taxon>
        <taxon>Triticum</taxon>
    </lineage>
</organism>
<accession>A0A3B6SQ62</accession>
<feature type="region of interest" description="Disordered" evidence="1">
    <location>
        <begin position="1"/>
        <end position="31"/>
    </location>
</feature>
<sequence>MAAGGGVRSIMSEDGDEPARRRLRSAPAGAPPSGGDILWEIFLRLPALPSTLPRVSLVCNRWRRLAADSGFLLRFRSRHQKAPLLGLFKEYGGWVSFTPVLARPDRVPRQRLSMRIDYGGAADSYPYHGTLLGCRHGRVLVVDHRRREALVCDPVTGDQRRGALPPEFGSGNMAHGAVLCADGDPGHVHVGCHSSPFKVVLVQTFSRGNYDSRARARVYSSETSMWGNLISAPERLEGGYVDFSRPSTLAGNSLYWWIHGSYDMELLEFDIGRQSLAVIQKLPVRDIQKSKSFIHIIRAEDGGVGFAMLSYPSLQMWDLKADGDGAATWFPRNTVNLELVLNMRAAETAIVGYVEDDDAILIKLNNDVFMVQLESVESRKLCESIVRHQYHPFTSLYSSGEFGRCRGLDSMPSPADPAIPTSIAAPPVMKAPEQRAWTFQHVPRKRRS</sequence>
<feature type="domain" description="F-box" evidence="2">
    <location>
        <begin position="36"/>
        <end position="72"/>
    </location>
</feature>
<evidence type="ECO:0000313" key="4">
    <source>
        <dbReference type="EnsemblPlants" id="TraesCS7B02G473300.1"/>
    </source>
</evidence>
<dbReference type="AlphaFoldDB" id="A0A3B6SQ62"/>
<dbReference type="EnsemblPlants" id="TraesCS7B02G473300.1">
    <property type="protein sequence ID" value="TraesCS7B02G473300.1"/>
    <property type="gene ID" value="TraesCS7B02G473300"/>
</dbReference>
<dbReference type="Gene3D" id="1.20.1280.50">
    <property type="match status" value="1"/>
</dbReference>
<dbReference type="STRING" id="4565.A0A3B6SQ62"/>